<feature type="domain" description="FHA" evidence="8">
    <location>
        <begin position="1"/>
        <end position="29"/>
    </location>
</feature>
<dbReference type="SUPFAM" id="SSF49879">
    <property type="entry name" value="SMAD/FHA domain"/>
    <property type="match status" value="1"/>
</dbReference>
<feature type="region of interest" description="Disordered" evidence="7">
    <location>
        <begin position="764"/>
        <end position="806"/>
    </location>
</feature>
<name>A0A9W8M1J1_9FUNG</name>
<gene>
    <name evidence="9" type="ORF">IWW36_001907</name>
</gene>
<evidence type="ECO:0000313" key="10">
    <source>
        <dbReference type="Proteomes" id="UP001139887"/>
    </source>
</evidence>
<keyword evidence="10" id="KW-1185">Reference proteome</keyword>
<dbReference type="PROSITE" id="PS50006">
    <property type="entry name" value="FHA_DOMAIN"/>
    <property type="match status" value="1"/>
</dbReference>
<feature type="compositionally biased region" description="Basic residues" evidence="7">
    <location>
        <begin position="877"/>
        <end position="886"/>
    </location>
</feature>
<evidence type="ECO:0000256" key="6">
    <source>
        <dbReference type="ARBA" id="ARBA00023306"/>
    </source>
</evidence>
<feature type="region of interest" description="Disordered" evidence="7">
    <location>
        <begin position="911"/>
        <end position="980"/>
    </location>
</feature>
<dbReference type="GO" id="GO:0005634">
    <property type="term" value="C:nucleus"/>
    <property type="evidence" value="ECO:0007669"/>
    <property type="project" value="UniProtKB-SubCell"/>
</dbReference>
<comment type="caution">
    <text evidence="9">The sequence shown here is derived from an EMBL/GenBank/DDBJ whole genome shotgun (WGS) entry which is preliminary data.</text>
</comment>
<proteinExistence type="predicted"/>
<keyword evidence="6" id="KW-0131">Cell cycle</keyword>
<accession>A0A9W8M1J1</accession>
<dbReference type="EMBL" id="JANBUW010000033">
    <property type="protein sequence ID" value="KAJ2850418.1"/>
    <property type="molecule type" value="Genomic_DNA"/>
</dbReference>
<feature type="compositionally biased region" description="Basic and acidic residues" evidence="7">
    <location>
        <begin position="922"/>
        <end position="980"/>
    </location>
</feature>
<evidence type="ECO:0000256" key="5">
    <source>
        <dbReference type="ARBA" id="ARBA00023242"/>
    </source>
</evidence>
<comment type="subcellular location">
    <subcellularLocation>
        <location evidence="1">Nucleus</location>
    </subcellularLocation>
</comment>
<protein>
    <recommendedName>
        <fullName evidence="8">FHA domain-containing protein</fullName>
    </recommendedName>
</protein>
<feature type="region of interest" description="Disordered" evidence="7">
    <location>
        <begin position="125"/>
        <end position="246"/>
    </location>
</feature>
<dbReference type="PANTHER" id="PTHR21603:SF18">
    <property type="entry name" value="ANTIGEN KI-67-LIKE PROTEIN"/>
    <property type="match status" value="1"/>
</dbReference>
<feature type="compositionally biased region" description="Basic and acidic residues" evidence="7">
    <location>
        <begin position="787"/>
        <end position="800"/>
    </location>
</feature>
<feature type="compositionally biased region" description="Basic and acidic residues" evidence="7">
    <location>
        <begin position="556"/>
        <end position="574"/>
    </location>
</feature>
<evidence type="ECO:0000259" key="8">
    <source>
        <dbReference type="PROSITE" id="PS50006"/>
    </source>
</evidence>
<keyword evidence="4" id="KW-0832">Ubl conjugation</keyword>
<feature type="region of interest" description="Disordered" evidence="7">
    <location>
        <begin position="637"/>
        <end position="676"/>
    </location>
</feature>
<feature type="compositionally biased region" description="Polar residues" evidence="7">
    <location>
        <begin position="477"/>
        <end position="487"/>
    </location>
</feature>
<dbReference type="OrthoDB" id="6288785at2759"/>
<dbReference type="PANTHER" id="PTHR21603">
    <property type="entry name" value="ANTIGEN KI-67-LIKE PROTEIN"/>
    <property type="match status" value="1"/>
</dbReference>
<evidence type="ECO:0000313" key="9">
    <source>
        <dbReference type="EMBL" id="KAJ2850418.1"/>
    </source>
</evidence>
<feature type="compositionally biased region" description="Acidic residues" evidence="7">
    <location>
        <begin position="215"/>
        <end position="228"/>
    </location>
</feature>
<feature type="compositionally biased region" description="Polar residues" evidence="7">
    <location>
        <begin position="135"/>
        <end position="160"/>
    </location>
</feature>
<dbReference type="InterPro" id="IPR029334">
    <property type="entry name" value="PP1-bd"/>
</dbReference>
<dbReference type="AlphaFoldDB" id="A0A9W8M1J1"/>
<reference evidence="9" key="1">
    <citation type="submission" date="2022-07" db="EMBL/GenBank/DDBJ databases">
        <title>Phylogenomic reconstructions and comparative analyses of Kickxellomycotina fungi.</title>
        <authorList>
            <person name="Reynolds N.K."/>
            <person name="Stajich J.E."/>
            <person name="Barry K."/>
            <person name="Grigoriev I.V."/>
            <person name="Crous P."/>
            <person name="Smith M.E."/>
        </authorList>
    </citation>
    <scope>NUCLEOTIDE SEQUENCE</scope>
    <source>
        <strain evidence="9">NRRL 1566</strain>
    </source>
</reference>
<evidence type="ECO:0000256" key="4">
    <source>
        <dbReference type="ARBA" id="ARBA00022843"/>
    </source>
</evidence>
<sequence>MHCVLRAVGKDVVLRNYGENGTSINNIALEAGKQQTLKHNDIITIVGRSLRYEQPRPATPSQQPQRLASLNGPQSEIIVRKIDKPLIRRQSFGSSALFGGKRPNIIGSPETARRFQKWNEHYKGEKLDTDDPFASSGTSSRAFQQMARSVQSFSLQSTPTIEPHPNPHTSNLDLAKRSEEGGVHISRASPLQRTRSVGFPGRCALSRQQPSDNGSDSDEVPTEPEPESDSDHQPPPKPPAPKTPSMRMMLTQTSSVRKSVRFGPQLSPELFDTHAPPSTPLRRGTPMRMARVSSILRQATPQPANALQPAGTPLPMDAIFDMEGAANDSIVSLSSLPVPTPCKQQPQQQKLIDHTPESICVVSTDSPITQQTITPSRLLCTDKHTNSHIDNCEDNQIDSCEDNQIDSCEDNHVDEPQEPIREIESPQTLGSPEDRRSRRRRSLRAVTQRVAAEEESNASSQSSPSPSLLVRTRKADQNTLTPSRLFQSSPSRLFSGSPSYDKNSRKRRRQTAPDSLWSGIGKNAIDPSLAEMARALGEDLPQIPLAVKSKGSAVETNEHIEAVKQKGEDDKRESSSSSEAEEPMPLTNGPTVGLAEAMQQQQQQQQQEEGETLQSASEQLLREQAALQARLGTVSLEDLKRPSTTTKQQLQQRRRTTSLEHLRNTHTANETADEAEAEIDVTMHRERLRRQQERRRRRQTIAALKQRRSSWRGWAGTEGALLSSPPQSPDISESHLPHSPLPTPSTAETAVESARLLSFPQSASMYPPANWNSPAASFERSQPPLSDSDRTMPRQRRLSEFEPLYPPQPRPIELDWEIVDIQQIEQPTKAEDNSQQVQLHAVQLDEKEAISDSAVNPSGSSHESVSKNTLLFSPPRTRSRSAHKPQAKSSVRLVRELQALEAPAIRDDAKVVGGHALRRPRATREKKGAEEKRPTEAKRPARGRPAKEKPTVEKAAREKPSRENPKSTLKEKRLPARSPDDLTPIWTIKVHDREASICQGRSGESVMTSIIEGANKDLVQFKYNNKLTNGGFDGTKSTWAFIDFDGQRFDWIAGMMQDCWKLEDSKGTLVAQFMGLSRDYKIRGSLVLHAKVSESQIALIHLSTKMLKYST</sequence>
<feature type="compositionally biased region" description="Basic and acidic residues" evidence="7">
    <location>
        <begin position="409"/>
        <end position="424"/>
    </location>
</feature>
<feature type="compositionally biased region" description="Low complexity" evidence="7">
    <location>
        <begin position="457"/>
        <end position="467"/>
    </location>
</feature>
<dbReference type="Pfam" id="PF15276">
    <property type="entry name" value="PP1_bind"/>
    <property type="match status" value="1"/>
</dbReference>
<keyword evidence="3" id="KW-0597">Phosphoprotein</keyword>
<feature type="region of interest" description="Disordered" evidence="7">
    <location>
        <begin position="403"/>
        <end position="522"/>
    </location>
</feature>
<dbReference type="InterPro" id="IPR000253">
    <property type="entry name" value="FHA_dom"/>
</dbReference>
<dbReference type="InterPro" id="IPR008984">
    <property type="entry name" value="SMAD_FHA_dom_sf"/>
</dbReference>
<evidence type="ECO:0000256" key="2">
    <source>
        <dbReference type="ARBA" id="ARBA00022499"/>
    </source>
</evidence>
<keyword evidence="2" id="KW-1017">Isopeptide bond</keyword>
<feature type="region of interest" description="Disordered" evidence="7">
    <location>
        <begin position="549"/>
        <end position="617"/>
    </location>
</feature>
<evidence type="ECO:0000256" key="7">
    <source>
        <dbReference type="SAM" id="MobiDB-lite"/>
    </source>
</evidence>
<feature type="compositionally biased region" description="Low complexity" evidence="7">
    <location>
        <begin position="488"/>
        <end position="499"/>
    </location>
</feature>
<feature type="compositionally biased region" description="Polar residues" evidence="7">
    <location>
        <begin position="764"/>
        <end position="785"/>
    </location>
</feature>
<evidence type="ECO:0000256" key="1">
    <source>
        <dbReference type="ARBA" id="ARBA00004123"/>
    </source>
</evidence>
<feature type="region of interest" description="Disordered" evidence="7">
    <location>
        <begin position="715"/>
        <end position="751"/>
    </location>
</feature>
<keyword evidence="5" id="KW-0539">Nucleus</keyword>
<evidence type="ECO:0000256" key="3">
    <source>
        <dbReference type="ARBA" id="ARBA00022553"/>
    </source>
</evidence>
<dbReference type="GO" id="GO:0005694">
    <property type="term" value="C:chromosome"/>
    <property type="evidence" value="ECO:0007669"/>
    <property type="project" value="TreeGrafter"/>
</dbReference>
<feature type="compositionally biased region" description="Polar residues" evidence="7">
    <location>
        <begin position="853"/>
        <end position="871"/>
    </location>
</feature>
<dbReference type="GO" id="GO:0051983">
    <property type="term" value="P:regulation of chromosome segregation"/>
    <property type="evidence" value="ECO:0007669"/>
    <property type="project" value="TreeGrafter"/>
</dbReference>
<feature type="region of interest" description="Disordered" evidence="7">
    <location>
        <begin position="850"/>
        <end position="890"/>
    </location>
</feature>
<dbReference type="GO" id="GO:0007088">
    <property type="term" value="P:regulation of mitotic nuclear division"/>
    <property type="evidence" value="ECO:0007669"/>
    <property type="project" value="TreeGrafter"/>
</dbReference>
<dbReference type="Proteomes" id="UP001139887">
    <property type="component" value="Unassembled WGS sequence"/>
</dbReference>
<dbReference type="Gene3D" id="2.60.200.20">
    <property type="match status" value="1"/>
</dbReference>
<organism evidence="9 10">
    <name type="scientific">Coemansia brasiliensis</name>
    <dbReference type="NCBI Taxonomy" id="2650707"/>
    <lineage>
        <taxon>Eukaryota</taxon>
        <taxon>Fungi</taxon>
        <taxon>Fungi incertae sedis</taxon>
        <taxon>Zoopagomycota</taxon>
        <taxon>Kickxellomycotina</taxon>
        <taxon>Kickxellomycetes</taxon>
        <taxon>Kickxellales</taxon>
        <taxon>Kickxellaceae</taxon>
        <taxon>Coemansia</taxon>
    </lineage>
</organism>